<dbReference type="InterPro" id="IPR004352">
    <property type="entry name" value="GH114_TIM-barrel"/>
</dbReference>
<dbReference type="EMBL" id="AGEL01000007">
    <property type="protein sequence ID" value="EHO16684.1"/>
    <property type="molecule type" value="Genomic_DNA"/>
</dbReference>
<dbReference type="PANTHER" id="PTHR35882">
    <property type="entry name" value="PELA"/>
    <property type="match status" value="1"/>
</dbReference>
<evidence type="ECO:0000259" key="2">
    <source>
        <dbReference type="Pfam" id="PF03537"/>
    </source>
</evidence>
<feature type="domain" description="Glycoside-hydrolase family GH114 TIM-barrel" evidence="2">
    <location>
        <begin position="54"/>
        <end position="263"/>
    </location>
</feature>
<dbReference type="PANTHER" id="PTHR35882:SF2">
    <property type="entry name" value="PELA"/>
    <property type="match status" value="1"/>
</dbReference>
<dbReference type="InterPro" id="IPR013785">
    <property type="entry name" value="Aldolase_TIM"/>
</dbReference>
<dbReference type="Pfam" id="PF03537">
    <property type="entry name" value="Glyco_hydro_114"/>
    <property type="match status" value="1"/>
</dbReference>
<organism evidence="3 4">
    <name type="scientific">Stomatobaculum longum</name>
    <dbReference type="NCBI Taxonomy" id="796942"/>
    <lineage>
        <taxon>Bacteria</taxon>
        <taxon>Bacillati</taxon>
        <taxon>Bacillota</taxon>
        <taxon>Clostridia</taxon>
        <taxon>Lachnospirales</taxon>
        <taxon>Lachnospiraceae</taxon>
        <taxon>Stomatobaculum</taxon>
    </lineage>
</organism>
<reference evidence="3 4" key="1">
    <citation type="submission" date="2011-10" db="EMBL/GenBank/DDBJ databases">
        <title>The Genome Sequence of Lachnospiraceae bacterium ACC2.</title>
        <authorList>
            <consortium name="The Broad Institute Genome Sequencing Platform"/>
            <person name="Earl A."/>
            <person name="Ward D."/>
            <person name="Feldgarden M."/>
            <person name="Gevers D."/>
            <person name="Sizova M."/>
            <person name="Hazen A."/>
            <person name="Epstein S."/>
            <person name="Young S.K."/>
            <person name="Zeng Q."/>
            <person name="Gargeya S."/>
            <person name="Fitzgerald M."/>
            <person name="Haas B."/>
            <person name="Abouelleil A."/>
            <person name="Alvarado L."/>
            <person name="Arachchi H.M."/>
            <person name="Berlin A."/>
            <person name="Brown A."/>
            <person name="Chapman S.B."/>
            <person name="Chen Z."/>
            <person name="Dunbar C."/>
            <person name="Freedman E."/>
            <person name="Gearin G."/>
            <person name="Goldberg J."/>
            <person name="Griggs A."/>
            <person name="Gujja S."/>
            <person name="Heiman D."/>
            <person name="Howarth C."/>
            <person name="Larson L."/>
            <person name="Lui A."/>
            <person name="MacDonald P.J.P."/>
            <person name="Montmayeur A."/>
            <person name="Murphy C."/>
            <person name="Neiman D."/>
            <person name="Pearson M."/>
            <person name="Priest M."/>
            <person name="Roberts A."/>
            <person name="Saif S."/>
            <person name="Shea T."/>
            <person name="Shenoy N."/>
            <person name="Sisk P."/>
            <person name="Stolte C."/>
            <person name="Sykes S."/>
            <person name="Wortman J."/>
            <person name="Nusbaum C."/>
            <person name="Birren B."/>
        </authorList>
    </citation>
    <scope>NUCLEOTIDE SEQUENCE [LARGE SCALE GENOMIC DNA]</scope>
    <source>
        <strain evidence="3 4">ACC2</strain>
    </source>
</reference>
<dbReference type="Proteomes" id="UP000018466">
    <property type="component" value="Unassembled WGS sequence"/>
</dbReference>
<dbReference type="SUPFAM" id="SSF51445">
    <property type="entry name" value="(Trans)glycosidases"/>
    <property type="match status" value="1"/>
</dbReference>
<comment type="caution">
    <text evidence="3">The sequence shown here is derived from an EMBL/GenBank/DDBJ whole genome shotgun (WGS) entry which is preliminary data.</text>
</comment>
<dbReference type="Gene3D" id="3.20.20.70">
    <property type="entry name" value="Aldolase class I"/>
    <property type="match status" value="1"/>
</dbReference>
<accession>A0AA36Y4N5</accession>
<gene>
    <name evidence="3" type="ORF">HMPREF9623_01383</name>
</gene>
<evidence type="ECO:0000256" key="1">
    <source>
        <dbReference type="SAM" id="SignalP"/>
    </source>
</evidence>
<sequence>MRKPLRFFLFPLPLLLLCLLCLHLFRPAPAANSKPYGVFIGLETADLKRLRPYRTVVIEPSSFSAEQIKTLQAEGKSVYGYLNLGSLENYRPYYERFASLTLAPYENWLSEYWVDVSSPAWQTFVVDELGGTYAALGLDGFFLDNCDVYALYPHEDTFNGLTTMLRGLSRYQKPCIINGGDVFVSACIENGSARTLFDGVNQESVFTKIDFAKNRYAAQDAETRAYYLDYLTRAKEAGLKVYLIEYRPTAKLAAEIQDYCEKNSFTAYNANGKELR</sequence>
<protein>
    <recommendedName>
        <fullName evidence="2">Glycoside-hydrolase family GH114 TIM-barrel domain-containing protein</fullName>
    </recommendedName>
</protein>
<dbReference type="GeneID" id="86941130"/>
<evidence type="ECO:0000313" key="3">
    <source>
        <dbReference type="EMBL" id="EHO16684.1"/>
    </source>
</evidence>
<evidence type="ECO:0000313" key="4">
    <source>
        <dbReference type="Proteomes" id="UP000018466"/>
    </source>
</evidence>
<dbReference type="AlphaFoldDB" id="A0AA36Y4N5"/>
<dbReference type="InterPro" id="IPR017853">
    <property type="entry name" value="GH"/>
</dbReference>
<feature type="signal peptide" evidence="1">
    <location>
        <begin position="1"/>
        <end position="30"/>
    </location>
</feature>
<proteinExistence type="predicted"/>
<dbReference type="RefSeq" id="WP_009533215.1">
    <property type="nucleotide sequence ID" value="NZ_JH590863.1"/>
</dbReference>
<keyword evidence="1" id="KW-0732">Signal</keyword>
<feature type="chain" id="PRO_5041366860" description="Glycoside-hydrolase family GH114 TIM-barrel domain-containing protein" evidence="1">
    <location>
        <begin position="31"/>
        <end position="276"/>
    </location>
</feature>
<keyword evidence="4" id="KW-1185">Reference proteome</keyword>
<name>A0AA36Y4N5_9FIRM</name>